<dbReference type="PROSITE" id="PS51125">
    <property type="entry name" value="NHL"/>
    <property type="match status" value="1"/>
</dbReference>
<dbReference type="Proteomes" id="UP000695022">
    <property type="component" value="Unplaced"/>
</dbReference>
<keyword evidence="5" id="KW-1185">Reference proteome</keyword>
<feature type="non-terminal residue" evidence="6">
    <location>
        <position position="1"/>
    </location>
</feature>
<dbReference type="InterPro" id="IPR011042">
    <property type="entry name" value="6-blade_b-propeller_TolB-like"/>
</dbReference>
<dbReference type="PANTHER" id="PTHR10680:SF36">
    <property type="entry name" value="PEPTIDYL-ALPHA-HYDROXYGLYCINE ALPHA-AMIDATING LYASE 1"/>
    <property type="match status" value="1"/>
</dbReference>
<proteinExistence type="predicted"/>
<sequence length="229" mass="25214">SIKSAETSSTCHTESLSIRTTNIWVRAALHQVFKIPSQEYEPALVLGEKFTPGNDASHFCKPTDVAVASNGVFFVADGYCNSRLMKFAPDGMLMEILDQGEFDTPHSLALIEEEDLICVADREHHSIRCFSAGLYNPKDVGVEKQTINDPRLGRVYAIDYANGNLYAVNGPEADSPAHGFTIDVSTGEIKETWQPAEGFGSPHDVTASWTGTEVYVGDIGKNRPWKFQR</sequence>
<keyword evidence="2" id="KW-0677">Repeat</keyword>
<evidence type="ECO:0000256" key="3">
    <source>
        <dbReference type="ARBA" id="ARBA00023180"/>
    </source>
</evidence>
<evidence type="ECO:0000313" key="6">
    <source>
        <dbReference type="RefSeq" id="XP_014676048.1"/>
    </source>
</evidence>
<gene>
    <name evidence="6" type="primary">LOC106816022</name>
</gene>
<dbReference type="InterPro" id="IPR001258">
    <property type="entry name" value="NHL_repeat"/>
</dbReference>
<keyword evidence="3" id="KW-0325">Glycoprotein</keyword>
<dbReference type="GeneID" id="106816022"/>
<evidence type="ECO:0000256" key="4">
    <source>
        <dbReference type="PROSITE-ProRule" id="PRU00504"/>
    </source>
</evidence>
<dbReference type="SUPFAM" id="SSF63829">
    <property type="entry name" value="Calcium-dependent phosphotriesterase"/>
    <property type="match status" value="1"/>
</dbReference>
<keyword evidence="1" id="KW-0732">Signal</keyword>
<organism evidence="5 6">
    <name type="scientific">Priapulus caudatus</name>
    <name type="common">Priapulid worm</name>
    <dbReference type="NCBI Taxonomy" id="37621"/>
    <lineage>
        <taxon>Eukaryota</taxon>
        <taxon>Metazoa</taxon>
        <taxon>Ecdysozoa</taxon>
        <taxon>Scalidophora</taxon>
        <taxon>Priapulida</taxon>
        <taxon>Priapulimorpha</taxon>
        <taxon>Priapulimorphida</taxon>
        <taxon>Priapulidae</taxon>
        <taxon>Priapulus</taxon>
    </lineage>
</organism>
<reference evidence="6" key="1">
    <citation type="submission" date="2025-08" db="UniProtKB">
        <authorList>
            <consortium name="RefSeq"/>
        </authorList>
    </citation>
    <scope>IDENTIFICATION</scope>
</reference>
<feature type="repeat" description="NHL" evidence="4">
    <location>
        <begin position="51"/>
        <end position="90"/>
    </location>
</feature>
<accession>A0ABM1EV27</accession>
<name>A0ABM1EV27_PRICU</name>
<evidence type="ECO:0000256" key="1">
    <source>
        <dbReference type="ARBA" id="ARBA00022729"/>
    </source>
</evidence>
<dbReference type="Pfam" id="PF01436">
    <property type="entry name" value="NHL"/>
    <property type="match status" value="2"/>
</dbReference>
<dbReference type="Gene3D" id="2.120.10.30">
    <property type="entry name" value="TolB, C-terminal domain"/>
    <property type="match status" value="1"/>
</dbReference>
<dbReference type="PANTHER" id="PTHR10680">
    <property type="entry name" value="PEPTIDYL-GLYCINE ALPHA-AMIDATING MONOOXYGENASE"/>
    <property type="match status" value="1"/>
</dbReference>
<protein>
    <submittedName>
        <fullName evidence="6">Peptidyl-alpha-hydroxyglycine alpha-amidating lyase 2-like</fullName>
    </submittedName>
</protein>
<dbReference type="CDD" id="cd14958">
    <property type="entry name" value="NHL_PAL_like"/>
    <property type="match status" value="1"/>
</dbReference>
<evidence type="ECO:0000313" key="5">
    <source>
        <dbReference type="Proteomes" id="UP000695022"/>
    </source>
</evidence>
<dbReference type="RefSeq" id="XP_014676048.1">
    <property type="nucleotide sequence ID" value="XM_014820562.1"/>
</dbReference>
<evidence type="ECO:0000256" key="2">
    <source>
        <dbReference type="ARBA" id="ARBA00022737"/>
    </source>
</evidence>